<accession>A0AAU7U7L4</accession>
<dbReference type="InterPro" id="IPR035451">
    <property type="entry name" value="Ada-like_dom_sf"/>
</dbReference>
<gene>
    <name evidence="1" type="ORF">ABOD76_03895</name>
</gene>
<geneLocation type="plasmid" evidence="1">
    <name>pDson03</name>
</geneLocation>
<sequence length="48" mass="4961">MPASAPLKVSQAGIYYLPTGDANYSRIKAKACFATPAAAQAAGYRGIK</sequence>
<dbReference type="EMBL" id="CP158298">
    <property type="protein sequence ID" value="XBV84207.1"/>
    <property type="molecule type" value="Genomic_DNA"/>
</dbReference>
<dbReference type="KEGG" id="dsc:ABOD76_03895"/>
<reference evidence="1" key="1">
    <citation type="submission" date="2024-06" db="EMBL/GenBank/DDBJ databases">
        <title>Draft Genome Sequence of Deinococcus sonorensis Type Strain KR-87, a Biofilm Producing Representative of the Genus Deinococcus.</title>
        <authorList>
            <person name="Boren L.S."/>
            <person name="Grosso R.A."/>
            <person name="Hugenberg-Cox A.N."/>
            <person name="Hill J.T.E."/>
            <person name="Albert C.M."/>
            <person name="Tuohy J.M."/>
        </authorList>
    </citation>
    <scope>NUCLEOTIDE SEQUENCE</scope>
    <source>
        <strain evidence="1">KR-87</strain>
        <plasmid evidence="1">pDson03</plasmid>
    </source>
</reference>
<name>A0AAU7U7L4_9DEIO</name>
<organism evidence="1">
    <name type="scientific">Deinococcus sonorensis KR-87</name>
    <dbReference type="NCBI Taxonomy" id="694439"/>
    <lineage>
        <taxon>Bacteria</taxon>
        <taxon>Thermotogati</taxon>
        <taxon>Deinococcota</taxon>
        <taxon>Deinococci</taxon>
        <taxon>Deinococcales</taxon>
        <taxon>Deinococcaceae</taxon>
        <taxon>Deinococcus</taxon>
    </lineage>
</organism>
<dbReference type="AlphaFoldDB" id="A0AAU7U7L4"/>
<proteinExistence type="predicted"/>
<evidence type="ECO:0008006" key="2">
    <source>
        <dbReference type="Google" id="ProtNLM"/>
    </source>
</evidence>
<dbReference type="RefSeq" id="WP_350242244.1">
    <property type="nucleotide sequence ID" value="NZ_CP158298.1"/>
</dbReference>
<evidence type="ECO:0000313" key="1">
    <source>
        <dbReference type="EMBL" id="XBV84207.1"/>
    </source>
</evidence>
<dbReference type="SUPFAM" id="SSF57884">
    <property type="entry name" value="Ada DNA repair protein, N-terminal domain (N-Ada 10)"/>
    <property type="match status" value="1"/>
</dbReference>
<protein>
    <recommendedName>
        <fullName evidence="2">SPOR domain-containing protein</fullName>
    </recommendedName>
</protein>
<keyword evidence="1" id="KW-0614">Plasmid</keyword>